<dbReference type="OMA" id="ISTAYHE"/>
<name>A0A813FS83_POLGL</name>
<dbReference type="EMBL" id="CAJNNV010026095">
    <property type="protein sequence ID" value="CAE8617211.1"/>
    <property type="molecule type" value="Genomic_DNA"/>
</dbReference>
<accession>A0A813FS83</accession>
<sequence>MLLPGMNCYMSALRASPFDDMLLDDGNNTWSPLLKSGKYPRKKDWLMTFYEQYTMWDGTPVYPPVENNFAQMFWKHDQWDDQLEKAMAFDLIGAHRLKPVHDRSVGGETLAFVIAQNDLSAMEVRAGFAKYGSNMYFSAEGMPLMIVTTDGREVLRGDKDWQYWKFVWRSTLVSSITLVDHLHLAHFHSANTLARAIRKSLHHDHPIRRFLSIFTFGSIWVNNIAMHTLLGPKHVLHRSLPFQEFEGLSDAVPSGFPDLWDWHKDILDDEAFEALPAKIKETPYYADGRLLVQALKRLLDDVSGIYAPDECENGRIKDLDIVRFRLALVEEAVEGGYTSTHSQLGGLNCSDQNNNMILQSVLANLWTVTGWHRHVGTVGDYYADPDLAAFGWKEGELGPRPKQTMLMSVVAAFTSTPQPKLIEDYTHVFKGMQHEDKMVAAWKKFRGELYEIQKEIRTRNAKRTIKNAHMDPAMVECSVAV</sequence>
<dbReference type="AlphaFoldDB" id="A0A813FS83"/>
<dbReference type="SUPFAM" id="SSF48484">
    <property type="entry name" value="Lipoxigenase"/>
    <property type="match status" value="1"/>
</dbReference>
<dbReference type="Gene3D" id="1.20.245.10">
    <property type="entry name" value="Lipoxygenase-1, Domain 5"/>
    <property type="match status" value="1"/>
</dbReference>
<comment type="caution">
    <text evidence="1">The sequence shown here is derived from an EMBL/GenBank/DDBJ whole genome shotgun (WGS) entry which is preliminary data.</text>
</comment>
<protein>
    <recommendedName>
        <fullName evidence="3">Lipoxygenase domain-containing protein</fullName>
    </recommendedName>
</protein>
<reference evidence="1" key="1">
    <citation type="submission" date="2021-02" db="EMBL/GenBank/DDBJ databases">
        <authorList>
            <person name="Dougan E. K."/>
            <person name="Rhodes N."/>
            <person name="Thang M."/>
            <person name="Chan C."/>
        </authorList>
    </citation>
    <scope>NUCLEOTIDE SEQUENCE</scope>
</reference>
<evidence type="ECO:0000313" key="2">
    <source>
        <dbReference type="Proteomes" id="UP000654075"/>
    </source>
</evidence>
<dbReference type="Proteomes" id="UP000654075">
    <property type="component" value="Unassembled WGS sequence"/>
</dbReference>
<organism evidence="1 2">
    <name type="scientific">Polarella glacialis</name>
    <name type="common">Dinoflagellate</name>
    <dbReference type="NCBI Taxonomy" id="89957"/>
    <lineage>
        <taxon>Eukaryota</taxon>
        <taxon>Sar</taxon>
        <taxon>Alveolata</taxon>
        <taxon>Dinophyceae</taxon>
        <taxon>Suessiales</taxon>
        <taxon>Suessiaceae</taxon>
        <taxon>Polarella</taxon>
    </lineage>
</organism>
<evidence type="ECO:0000313" key="1">
    <source>
        <dbReference type="EMBL" id="CAE8617211.1"/>
    </source>
</evidence>
<evidence type="ECO:0008006" key="3">
    <source>
        <dbReference type="Google" id="ProtNLM"/>
    </source>
</evidence>
<dbReference type="InterPro" id="IPR036226">
    <property type="entry name" value="LipOase_C_sf"/>
</dbReference>
<proteinExistence type="predicted"/>
<dbReference type="OrthoDB" id="434940at2759"/>
<keyword evidence="2" id="KW-1185">Reference proteome</keyword>
<gene>
    <name evidence="1" type="ORF">PGLA1383_LOCUS34873</name>
</gene>